<keyword evidence="4" id="KW-1185">Reference proteome</keyword>
<dbReference type="GO" id="GO:0003677">
    <property type="term" value="F:DNA binding"/>
    <property type="evidence" value="ECO:0007669"/>
    <property type="project" value="InterPro"/>
</dbReference>
<evidence type="ECO:0000256" key="2">
    <source>
        <dbReference type="SAM" id="Coils"/>
    </source>
</evidence>
<evidence type="ECO:0000313" key="3">
    <source>
        <dbReference type="EMBL" id="PWK54369.1"/>
    </source>
</evidence>
<comment type="caution">
    <text evidence="3">The sequence shown here is derived from an EMBL/GenBank/DDBJ whole genome shotgun (WGS) entry which is preliminary data.</text>
</comment>
<dbReference type="AlphaFoldDB" id="A0A316G0J9"/>
<comment type="similarity">
    <text evidence="1">Belongs to the transposase 8 family.</text>
</comment>
<name>A0A316G0J9_9GAMM</name>
<evidence type="ECO:0000256" key="1">
    <source>
        <dbReference type="ARBA" id="ARBA00009964"/>
    </source>
</evidence>
<dbReference type="Pfam" id="PF01527">
    <property type="entry name" value="HTH_Tnp_1"/>
    <property type="match status" value="1"/>
</dbReference>
<dbReference type="InterPro" id="IPR051839">
    <property type="entry name" value="RD_transcriptional_regulator"/>
</dbReference>
<dbReference type="PANTHER" id="PTHR33215:SF12">
    <property type="entry name" value="TRANSPOSASE INSN FOR INSERTION SEQUENCE ELEMENT IS911A-RELATED"/>
    <property type="match status" value="1"/>
</dbReference>
<dbReference type="EMBL" id="QGGU01000001">
    <property type="protein sequence ID" value="PWK54369.1"/>
    <property type="molecule type" value="Genomic_DNA"/>
</dbReference>
<dbReference type="PANTHER" id="PTHR33215">
    <property type="entry name" value="PROTEIN DISTAL ANTENNA"/>
    <property type="match status" value="1"/>
</dbReference>
<evidence type="ECO:0000313" key="4">
    <source>
        <dbReference type="Proteomes" id="UP000245790"/>
    </source>
</evidence>
<dbReference type="GO" id="GO:0004803">
    <property type="term" value="F:transposase activity"/>
    <property type="evidence" value="ECO:0007669"/>
    <property type="project" value="InterPro"/>
</dbReference>
<dbReference type="RefSeq" id="WP_109761489.1">
    <property type="nucleotide sequence ID" value="NZ_QGGU01000001.1"/>
</dbReference>
<dbReference type="Proteomes" id="UP000245790">
    <property type="component" value="Unassembled WGS sequence"/>
</dbReference>
<dbReference type="InterPro" id="IPR002514">
    <property type="entry name" value="Transposase_8"/>
</dbReference>
<feature type="coiled-coil region" evidence="2">
    <location>
        <begin position="61"/>
        <end position="88"/>
    </location>
</feature>
<gene>
    <name evidence="3" type="ORF">C8D97_101217</name>
</gene>
<dbReference type="Gene3D" id="1.10.10.60">
    <property type="entry name" value="Homeodomain-like"/>
    <property type="match status" value="1"/>
</dbReference>
<organism evidence="3 4">
    <name type="scientific">Pleionea mediterranea</name>
    <dbReference type="NCBI Taxonomy" id="523701"/>
    <lineage>
        <taxon>Bacteria</taxon>
        <taxon>Pseudomonadati</taxon>
        <taxon>Pseudomonadota</taxon>
        <taxon>Gammaproteobacteria</taxon>
        <taxon>Oceanospirillales</taxon>
        <taxon>Pleioneaceae</taxon>
        <taxon>Pleionea</taxon>
    </lineage>
</organism>
<dbReference type="SUPFAM" id="SSF46689">
    <property type="entry name" value="Homeodomain-like"/>
    <property type="match status" value="1"/>
</dbReference>
<protein>
    <submittedName>
        <fullName evidence="3">Transposase</fullName>
    </submittedName>
</protein>
<sequence length="126" mass="14317">MKRRTFSQEFKLDAVNLILKQGYTYREAQDATGASNAALRNWVNQVNKEQHGETPVGAKAITDEQRKVQKLEARIKQLEIEKEILKKATVDSSGHCNSFTTILICRSIFDETTKANVYSRREGLSI</sequence>
<keyword evidence="2" id="KW-0175">Coiled coil</keyword>
<dbReference type="OrthoDB" id="9810995at2"/>
<proteinExistence type="inferred from homology"/>
<dbReference type="InterPro" id="IPR009057">
    <property type="entry name" value="Homeodomain-like_sf"/>
</dbReference>
<reference evidence="3 4" key="1">
    <citation type="submission" date="2018-05" db="EMBL/GenBank/DDBJ databases">
        <title>Genomic Encyclopedia of Type Strains, Phase IV (KMG-IV): sequencing the most valuable type-strain genomes for metagenomic binning, comparative biology and taxonomic classification.</title>
        <authorList>
            <person name="Goeker M."/>
        </authorList>
    </citation>
    <scope>NUCLEOTIDE SEQUENCE [LARGE SCALE GENOMIC DNA]</scope>
    <source>
        <strain evidence="3 4">DSM 25350</strain>
    </source>
</reference>
<accession>A0A316G0J9</accession>
<dbReference type="GO" id="GO:0006313">
    <property type="term" value="P:DNA transposition"/>
    <property type="evidence" value="ECO:0007669"/>
    <property type="project" value="InterPro"/>
</dbReference>